<dbReference type="EMBL" id="AP024485">
    <property type="protein sequence ID" value="BCS86857.1"/>
    <property type="molecule type" value="Genomic_DNA"/>
</dbReference>
<feature type="compositionally biased region" description="Acidic residues" evidence="1">
    <location>
        <begin position="129"/>
        <end position="154"/>
    </location>
</feature>
<dbReference type="PROSITE" id="PS50801">
    <property type="entry name" value="STAS"/>
    <property type="match status" value="1"/>
</dbReference>
<dbReference type="InterPro" id="IPR002645">
    <property type="entry name" value="STAS_dom"/>
</dbReference>
<dbReference type="RefSeq" id="WP_229592508.1">
    <property type="nucleotide sequence ID" value="NZ_AP024485.1"/>
</dbReference>
<feature type="compositionally biased region" description="Basic and acidic residues" evidence="1">
    <location>
        <begin position="155"/>
        <end position="167"/>
    </location>
</feature>
<dbReference type="SUPFAM" id="SSF52091">
    <property type="entry name" value="SpoIIaa-like"/>
    <property type="match status" value="1"/>
</dbReference>
<name>A0ABN6ELI9_9BACT</name>
<dbReference type="InterPro" id="IPR051932">
    <property type="entry name" value="Bact_StressResp_Reg"/>
</dbReference>
<dbReference type="PANTHER" id="PTHR33745:SF1">
    <property type="entry name" value="RSBT ANTAGONIST PROTEIN RSBS"/>
    <property type="match status" value="1"/>
</dbReference>
<sequence>MQQTIRASSSTMNIIEGVLLVQAPENFDDATFQTLRREILQTVHAHSVRGVLLDVSAIEVIDSVSFHLLKDTSRTVTIMGAKTIFVGFQPGVVSALIDLGVEFDDIEAAREMEDAMNILKPPLPECEAIEDEEMEELETENDDQRDETENEEESVERNDEIETERDS</sequence>
<feature type="domain" description="STAS" evidence="2">
    <location>
        <begin position="8"/>
        <end position="119"/>
    </location>
</feature>
<accession>A0ABN6ELI9</accession>
<dbReference type="Gene3D" id="3.30.750.24">
    <property type="entry name" value="STAS domain"/>
    <property type="match status" value="1"/>
</dbReference>
<dbReference type="Proteomes" id="UP001053296">
    <property type="component" value="Chromosome"/>
</dbReference>
<keyword evidence="4" id="KW-1185">Reference proteome</keyword>
<proteinExistence type="predicted"/>
<organism evidence="3 4">
    <name type="scientific">Pseudodesulfovibrio sediminis</name>
    <dbReference type="NCBI Taxonomy" id="2810563"/>
    <lineage>
        <taxon>Bacteria</taxon>
        <taxon>Pseudomonadati</taxon>
        <taxon>Thermodesulfobacteriota</taxon>
        <taxon>Desulfovibrionia</taxon>
        <taxon>Desulfovibrionales</taxon>
        <taxon>Desulfovibrionaceae</taxon>
    </lineage>
</organism>
<dbReference type="Pfam" id="PF01740">
    <property type="entry name" value="STAS"/>
    <property type="match status" value="1"/>
</dbReference>
<dbReference type="CDD" id="cd07041">
    <property type="entry name" value="STAS_RsbR_RsbS_like"/>
    <property type="match status" value="1"/>
</dbReference>
<gene>
    <name evidence="3" type="ORF">PSDVSF_00990</name>
</gene>
<protein>
    <recommendedName>
        <fullName evidence="2">STAS domain-containing protein</fullName>
    </recommendedName>
</protein>
<reference evidence="3" key="1">
    <citation type="journal article" date="2022" name="Arch. Microbiol.">
        <title>Pseudodesulfovibrio sediminis sp. nov., a mesophilic and neutrophilic sulfate-reducing bacterium isolated from sediment of a brackish lake.</title>
        <authorList>
            <person name="Takahashi A."/>
            <person name="Kojima H."/>
            <person name="Watanabe M."/>
            <person name="Fukui M."/>
        </authorList>
    </citation>
    <scope>NUCLEOTIDE SEQUENCE</scope>
    <source>
        <strain evidence="3">SF6</strain>
    </source>
</reference>
<evidence type="ECO:0000256" key="1">
    <source>
        <dbReference type="SAM" id="MobiDB-lite"/>
    </source>
</evidence>
<evidence type="ECO:0000313" key="3">
    <source>
        <dbReference type="EMBL" id="BCS86857.1"/>
    </source>
</evidence>
<dbReference type="PANTHER" id="PTHR33745">
    <property type="entry name" value="RSBT ANTAGONIST PROTEIN RSBS-RELATED"/>
    <property type="match status" value="1"/>
</dbReference>
<dbReference type="InterPro" id="IPR036513">
    <property type="entry name" value="STAS_dom_sf"/>
</dbReference>
<feature type="region of interest" description="Disordered" evidence="1">
    <location>
        <begin position="129"/>
        <end position="167"/>
    </location>
</feature>
<evidence type="ECO:0000259" key="2">
    <source>
        <dbReference type="PROSITE" id="PS50801"/>
    </source>
</evidence>
<evidence type="ECO:0000313" key="4">
    <source>
        <dbReference type="Proteomes" id="UP001053296"/>
    </source>
</evidence>